<keyword evidence="1" id="KW-0812">Transmembrane</keyword>
<feature type="transmembrane region" description="Helical" evidence="1">
    <location>
        <begin position="15"/>
        <end position="34"/>
    </location>
</feature>
<protein>
    <submittedName>
        <fullName evidence="2">Uncharacterized protein</fullName>
    </submittedName>
</protein>
<accession>A0A8S5N7T8</accession>
<keyword evidence="1" id="KW-1133">Transmembrane helix</keyword>
<reference evidence="2" key="1">
    <citation type="journal article" date="2021" name="Proc. Natl. Acad. Sci. U.S.A.">
        <title>A Catalog of Tens of Thousands of Viruses from Human Metagenomes Reveals Hidden Associations with Chronic Diseases.</title>
        <authorList>
            <person name="Tisza M.J."/>
            <person name="Buck C.B."/>
        </authorList>
    </citation>
    <scope>NUCLEOTIDE SEQUENCE</scope>
    <source>
        <strain evidence="2">CtRlj31</strain>
    </source>
</reference>
<organism evidence="2">
    <name type="scientific">Siphoviridae sp. ctRlj31</name>
    <dbReference type="NCBI Taxonomy" id="2826338"/>
    <lineage>
        <taxon>Viruses</taxon>
        <taxon>Duplodnaviria</taxon>
        <taxon>Heunggongvirae</taxon>
        <taxon>Uroviricota</taxon>
        <taxon>Caudoviricetes</taxon>
    </lineage>
</organism>
<proteinExistence type="predicted"/>
<evidence type="ECO:0000313" key="2">
    <source>
        <dbReference type="EMBL" id="DAD90304.1"/>
    </source>
</evidence>
<evidence type="ECO:0000256" key="1">
    <source>
        <dbReference type="SAM" id="Phobius"/>
    </source>
</evidence>
<dbReference type="EMBL" id="BK015081">
    <property type="protein sequence ID" value="DAD90304.1"/>
    <property type="molecule type" value="Genomic_DNA"/>
</dbReference>
<name>A0A8S5N7T8_9CAUD</name>
<keyword evidence="1" id="KW-0472">Membrane</keyword>
<sequence length="41" mass="4711">MNSGKRFGGLLWKEFIHTSVHLFVAIITFLNSLLQIQKPPK</sequence>